<evidence type="ECO:0008006" key="3">
    <source>
        <dbReference type="Google" id="ProtNLM"/>
    </source>
</evidence>
<organism evidence="2">
    <name type="scientific">Cacopsylla melanoneura</name>
    <dbReference type="NCBI Taxonomy" id="428564"/>
    <lineage>
        <taxon>Eukaryota</taxon>
        <taxon>Metazoa</taxon>
        <taxon>Ecdysozoa</taxon>
        <taxon>Arthropoda</taxon>
        <taxon>Hexapoda</taxon>
        <taxon>Insecta</taxon>
        <taxon>Pterygota</taxon>
        <taxon>Neoptera</taxon>
        <taxon>Paraneoptera</taxon>
        <taxon>Hemiptera</taxon>
        <taxon>Sternorrhyncha</taxon>
        <taxon>Psylloidea</taxon>
        <taxon>Psyllidae</taxon>
        <taxon>Psyllinae</taxon>
        <taxon>Cacopsylla</taxon>
    </lineage>
</organism>
<sequence>MTETHEERKPPDDPPGANGSGGGGNAKERPKILYEDGFEYEQYKVLVTQSTSATKGKFLSSHKLGQALAQVTNNTPDILKKERLTRNKILVVCANAITANSLVNNETLSKDYNVFIPMNYVTRFAIIRDIDVEFTEDEILASLDTRQFKLMSVQRLKRKSVDEDRKVSYVPASTIKLSFAGQHIPAHVFLWYSRIPCEPYVQSTIQCFKCLKFGHTSNSCRSALAVCKKCYQKEEAEHSCSPTLNCLNCDGMHNPRSKNCPELQRQTKIKALMGSRNMCFQEAALLFPPMKKVSPSFAVKTSNAFSVLDNLPESFPTLGNPDVFDKDSPIEKYVSPPLPYKRQQQSSQRKINQTRKRDFVQDGFNSEMKKSKNEVKDKKVNTIAPLFYKRCAERKLETQKQSEQVAMSNQSFQFVANSRDNMSSALPTYVENSPLTTLNSNLSKNNSFCFKSQDSMDFSPSSPHLG</sequence>
<name>A0A8D8YX23_9HEMI</name>
<evidence type="ECO:0000313" key="2">
    <source>
        <dbReference type="EMBL" id="CAG6736790.1"/>
    </source>
</evidence>
<dbReference type="EMBL" id="HBUF01400733">
    <property type="protein sequence ID" value="CAG6736790.1"/>
    <property type="molecule type" value="Transcribed_RNA"/>
</dbReference>
<feature type="region of interest" description="Disordered" evidence="1">
    <location>
        <begin position="334"/>
        <end position="373"/>
    </location>
</feature>
<dbReference type="AlphaFoldDB" id="A0A8D8YX23"/>
<accession>A0A8D8YX23</accession>
<proteinExistence type="predicted"/>
<feature type="compositionally biased region" description="Polar residues" evidence="1">
    <location>
        <begin position="342"/>
        <end position="351"/>
    </location>
</feature>
<feature type="compositionally biased region" description="Basic and acidic residues" evidence="1">
    <location>
        <begin position="1"/>
        <end position="12"/>
    </location>
</feature>
<feature type="region of interest" description="Disordered" evidence="1">
    <location>
        <begin position="1"/>
        <end position="29"/>
    </location>
</feature>
<protein>
    <recommendedName>
        <fullName evidence="3">CCHC-type domain-containing protein</fullName>
    </recommendedName>
</protein>
<reference evidence="2" key="1">
    <citation type="submission" date="2021-05" db="EMBL/GenBank/DDBJ databases">
        <authorList>
            <person name="Alioto T."/>
            <person name="Alioto T."/>
            <person name="Gomez Garrido J."/>
        </authorList>
    </citation>
    <scope>NUCLEOTIDE SEQUENCE</scope>
</reference>
<evidence type="ECO:0000256" key="1">
    <source>
        <dbReference type="SAM" id="MobiDB-lite"/>
    </source>
</evidence>